<organism evidence="2 3">
    <name type="scientific">Arthrobacter pityocampae</name>
    <dbReference type="NCBI Taxonomy" id="547334"/>
    <lineage>
        <taxon>Bacteria</taxon>
        <taxon>Bacillati</taxon>
        <taxon>Actinomycetota</taxon>
        <taxon>Actinomycetes</taxon>
        <taxon>Micrococcales</taxon>
        <taxon>Micrococcaceae</taxon>
        <taxon>Arthrobacter</taxon>
    </lineage>
</organism>
<evidence type="ECO:0000313" key="2">
    <source>
        <dbReference type="EMBL" id="PPB50500.1"/>
    </source>
</evidence>
<protein>
    <recommendedName>
        <fullName evidence="4">DUF2970 domain-containing protein</fullName>
    </recommendedName>
</protein>
<gene>
    <name evidence="2" type="ORF">C4K88_00965</name>
</gene>
<evidence type="ECO:0000313" key="3">
    <source>
        <dbReference type="Proteomes" id="UP000239297"/>
    </source>
</evidence>
<feature type="transmembrane region" description="Helical" evidence="1">
    <location>
        <begin position="45"/>
        <end position="64"/>
    </location>
</feature>
<evidence type="ECO:0008006" key="4">
    <source>
        <dbReference type="Google" id="ProtNLM"/>
    </source>
</evidence>
<keyword evidence="1" id="KW-1133">Transmembrane helix</keyword>
<dbReference type="Proteomes" id="UP000239297">
    <property type="component" value="Unassembled WGS sequence"/>
</dbReference>
<evidence type="ECO:0000256" key="1">
    <source>
        <dbReference type="SAM" id="Phobius"/>
    </source>
</evidence>
<keyword evidence="3" id="KW-1185">Reference proteome</keyword>
<keyword evidence="1" id="KW-0472">Membrane</keyword>
<feature type="transmembrane region" description="Helical" evidence="1">
    <location>
        <begin position="15"/>
        <end position="33"/>
    </location>
</feature>
<reference evidence="2 3" key="1">
    <citation type="journal article" date="2014" name="Int. J. Syst. Evol. Microbiol.">
        <title>Arthrobacter pityocampae sp. nov., isolated from Thaumetopoea pityocampa (Lep., Thaumetopoeidae).</title>
        <authorList>
            <person name="Ince I.A."/>
            <person name="Demirbag Z."/>
            <person name="Kati H."/>
        </authorList>
    </citation>
    <scope>NUCLEOTIDE SEQUENCE [LARGE SCALE GENOMIC DNA]</scope>
    <source>
        <strain evidence="2 3">Tp2</strain>
    </source>
</reference>
<dbReference type="EMBL" id="PRKW01000001">
    <property type="protein sequence ID" value="PPB50500.1"/>
    <property type="molecule type" value="Genomic_DNA"/>
</dbReference>
<dbReference type="RefSeq" id="WP_104119775.1">
    <property type="nucleotide sequence ID" value="NZ_PRKW01000001.1"/>
</dbReference>
<name>A0A2S5J185_9MICC</name>
<comment type="caution">
    <text evidence="2">The sequence shown here is derived from an EMBL/GenBank/DDBJ whole genome shotgun (WGS) entry which is preliminary data.</text>
</comment>
<dbReference type="AlphaFoldDB" id="A0A2S5J185"/>
<accession>A0A2S5J185</accession>
<proteinExistence type="predicted"/>
<sequence>MDGVLGRREWNRRTAILVVGASMLALCIAARRLGLGVDDDGGPPALWLALLFVIGASLVSIVLVQRLIEILTKR</sequence>
<keyword evidence="1" id="KW-0812">Transmembrane</keyword>